<evidence type="ECO:0000313" key="9">
    <source>
        <dbReference type="Proteomes" id="UP000261420"/>
    </source>
</evidence>
<sequence>MKKCPSNHGCKKSKLGGGKLLFQRSGSIMTARIKGAAGRDKPVPQSRATEMIVRVRRALWLVLGMLSLSLLLVVLGVYTTTRTESLNVTGYTSGVILTLGSFLGLLGLRLEENRKQLLTAAIVFLSFGIITSFLCLVIDGVCIVLNMDMRPLRAERCQYYSSGTSYVYENFYTSVSCWNLKESCTMTVRSGTCYCCDLYDCANGGYLNNYYEFVGVQSCDEVFTLYILICTLTGLNLVALFTGILTTAVLGSIKDSRSSSPVTKPSESTASSPTAPLLMDANTHTVHQLHPGASMYFPPAEKTAASQSFPSASTPHTECNPPPFAPLTSLLPFRDHNLSA</sequence>
<dbReference type="InterPro" id="IPR028014">
    <property type="entry name" value="TMEM255"/>
</dbReference>
<evidence type="ECO:0000313" key="8">
    <source>
        <dbReference type="Ensembl" id="ENSSDUP00000028807.1"/>
    </source>
</evidence>
<feature type="compositionally biased region" description="Low complexity" evidence="6">
    <location>
        <begin position="265"/>
        <end position="275"/>
    </location>
</feature>
<reference evidence="8" key="1">
    <citation type="submission" date="2025-08" db="UniProtKB">
        <authorList>
            <consortium name="Ensembl"/>
        </authorList>
    </citation>
    <scope>IDENTIFICATION</scope>
</reference>
<reference evidence="8" key="2">
    <citation type="submission" date="2025-09" db="UniProtKB">
        <authorList>
            <consortium name="Ensembl"/>
        </authorList>
    </citation>
    <scope>IDENTIFICATION</scope>
</reference>
<dbReference type="GO" id="GO:0016020">
    <property type="term" value="C:membrane"/>
    <property type="evidence" value="ECO:0007669"/>
    <property type="project" value="UniProtKB-SubCell"/>
</dbReference>
<feature type="transmembrane region" description="Helical" evidence="7">
    <location>
        <begin position="223"/>
        <end position="250"/>
    </location>
</feature>
<evidence type="ECO:0000256" key="5">
    <source>
        <dbReference type="ARBA" id="ARBA00023136"/>
    </source>
</evidence>
<organism evidence="8 9">
    <name type="scientific">Seriola dumerili</name>
    <name type="common">Greater amberjack</name>
    <name type="synonym">Caranx dumerili</name>
    <dbReference type="NCBI Taxonomy" id="41447"/>
    <lineage>
        <taxon>Eukaryota</taxon>
        <taxon>Metazoa</taxon>
        <taxon>Chordata</taxon>
        <taxon>Craniata</taxon>
        <taxon>Vertebrata</taxon>
        <taxon>Euteleostomi</taxon>
        <taxon>Actinopterygii</taxon>
        <taxon>Neopterygii</taxon>
        <taxon>Teleostei</taxon>
        <taxon>Neoteleostei</taxon>
        <taxon>Acanthomorphata</taxon>
        <taxon>Carangaria</taxon>
        <taxon>Carangiformes</taxon>
        <taxon>Carangidae</taxon>
        <taxon>Seriola</taxon>
    </lineage>
</organism>
<comment type="subcellular location">
    <subcellularLocation>
        <location evidence="1">Membrane</location>
        <topology evidence="1">Multi-pass membrane protein</topology>
    </subcellularLocation>
</comment>
<evidence type="ECO:0000256" key="3">
    <source>
        <dbReference type="ARBA" id="ARBA00022692"/>
    </source>
</evidence>
<evidence type="ECO:0000256" key="1">
    <source>
        <dbReference type="ARBA" id="ARBA00004141"/>
    </source>
</evidence>
<dbReference type="Ensembl" id="ENSSDUT00000029300.1">
    <property type="protein sequence ID" value="ENSSDUP00000028807.1"/>
    <property type="gene ID" value="ENSSDUG00000020768.1"/>
</dbReference>
<keyword evidence="4 7" id="KW-1133">Transmembrane helix</keyword>
<feature type="transmembrane region" description="Helical" evidence="7">
    <location>
        <begin position="120"/>
        <end position="146"/>
    </location>
</feature>
<evidence type="ECO:0000256" key="6">
    <source>
        <dbReference type="SAM" id="MobiDB-lite"/>
    </source>
</evidence>
<keyword evidence="9" id="KW-1185">Reference proteome</keyword>
<feature type="region of interest" description="Disordered" evidence="6">
    <location>
        <begin position="255"/>
        <end position="275"/>
    </location>
</feature>
<feature type="transmembrane region" description="Helical" evidence="7">
    <location>
        <begin position="58"/>
        <end position="78"/>
    </location>
</feature>
<dbReference type="Proteomes" id="UP000261420">
    <property type="component" value="Unplaced"/>
</dbReference>
<feature type="transmembrane region" description="Helical" evidence="7">
    <location>
        <begin position="90"/>
        <end position="108"/>
    </location>
</feature>
<evidence type="ECO:0000256" key="4">
    <source>
        <dbReference type="ARBA" id="ARBA00022989"/>
    </source>
</evidence>
<evidence type="ECO:0000256" key="7">
    <source>
        <dbReference type="SAM" id="Phobius"/>
    </source>
</evidence>
<evidence type="ECO:0000256" key="2">
    <source>
        <dbReference type="ARBA" id="ARBA00007903"/>
    </source>
</evidence>
<protein>
    <submittedName>
        <fullName evidence="8">Transmembrane protein 255B-like</fullName>
    </submittedName>
</protein>
<accession>A0A3B4VE24</accession>
<keyword evidence="3 7" id="KW-0812">Transmembrane</keyword>
<dbReference type="AlphaFoldDB" id="A0A3B4VE24"/>
<dbReference type="GeneTree" id="ENSGT00940000160889"/>
<dbReference type="PANTHER" id="PTHR33721:SF4">
    <property type="entry name" value="TRANSMEMBRANE PROTEIN 255B"/>
    <property type="match status" value="1"/>
</dbReference>
<dbReference type="STRING" id="41447.ENSSDUP00000028807"/>
<dbReference type="PANTHER" id="PTHR33721">
    <property type="entry name" value="TRANSMEMBRANE PROTEIN 255B-LIKE"/>
    <property type="match status" value="1"/>
</dbReference>
<comment type="similarity">
    <text evidence="2">Belongs to the TMEM255 family.</text>
</comment>
<keyword evidence="5 7" id="KW-0472">Membrane</keyword>
<dbReference type="Pfam" id="PF14967">
    <property type="entry name" value="FAM70"/>
    <property type="match status" value="1"/>
</dbReference>
<proteinExistence type="inferred from homology"/>
<name>A0A3B4VE24_SERDU</name>